<keyword evidence="9 12" id="KW-0472">Membrane</keyword>
<evidence type="ECO:0000313" key="14">
    <source>
        <dbReference type="Proteomes" id="UP000215694"/>
    </source>
</evidence>
<feature type="transmembrane region" description="Helical" evidence="12">
    <location>
        <begin position="257"/>
        <end position="280"/>
    </location>
</feature>
<dbReference type="InterPro" id="IPR002523">
    <property type="entry name" value="MgTranspt_CorA/ZnTranspt_ZntB"/>
</dbReference>
<keyword evidence="3" id="KW-0813">Transport</keyword>
<evidence type="ECO:0000256" key="11">
    <source>
        <dbReference type="ARBA" id="ARBA00045497"/>
    </source>
</evidence>
<comment type="catalytic activity">
    <reaction evidence="10">
        <text>Mg(2+)(in) = Mg(2+)(out)</text>
        <dbReference type="Rhea" id="RHEA:29827"/>
        <dbReference type="ChEBI" id="CHEBI:18420"/>
    </reaction>
</comment>
<comment type="function">
    <text evidence="11">Mediates influx of magnesium ions. Alternates between open and closed states. Activated by low cytoplasmic Mg(2+) levels. Inactive when cytoplasmic Mg(2+) levels are high.</text>
</comment>
<evidence type="ECO:0000256" key="3">
    <source>
        <dbReference type="ARBA" id="ARBA00022448"/>
    </source>
</evidence>
<evidence type="ECO:0000256" key="10">
    <source>
        <dbReference type="ARBA" id="ARBA00034269"/>
    </source>
</evidence>
<evidence type="ECO:0000313" key="13">
    <source>
        <dbReference type="EMBL" id="RDY28325.1"/>
    </source>
</evidence>
<evidence type="ECO:0000256" key="6">
    <source>
        <dbReference type="ARBA" id="ARBA00022842"/>
    </source>
</evidence>
<dbReference type="Pfam" id="PF01544">
    <property type="entry name" value="CorA"/>
    <property type="match status" value="1"/>
</dbReference>
<dbReference type="SUPFAM" id="SSF143865">
    <property type="entry name" value="CorA soluble domain-like"/>
    <property type="match status" value="1"/>
</dbReference>
<dbReference type="GO" id="GO:0015087">
    <property type="term" value="F:cobalt ion transmembrane transporter activity"/>
    <property type="evidence" value="ECO:0007669"/>
    <property type="project" value="TreeGrafter"/>
</dbReference>
<comment type="subcellular location">
    <subcellularLocation>
        <location evidence="1">Cell membrane</location>
        <topology evidence="1">Multi-pass membrane protein</topology>
    </subcellularLocation>
</comment>
<evidence type="ECO:0000256" key="7">
    <source>
        <dbReference type="ARBA" id="ARBA00022989"/>
    </source>
</evidence>
<dbReference type="InterPro" id="IPR045861">
    <property type="entry name" value="CorA_cytoplasmic_dom"/>
</dbReference>
<keyword evidence="8" id="KW-0406">Ion transport</keyword>
<evidence type="ECO:0000256" key="1">
    <source>
        <dbReference type="ARBA" id="ARBA00004651"/>
    </source>
</evidence>
<dbReference type="GO" id="GO:0050897">
    <property type="term" value="F:cobalt ion binding"/>
    <property type="evidence" value="ECO:0007669"/>
    <property type="project" value="TreeGrafter"/>
</dbReference>
<evidence type="ECO:0000256" key="9">
    <source>
        <dbReference type="ARBA" id="ARBA00023136"/>
    </source>
</evidence>
<dbReference type="AlphaFoldDB" id="A0A371J6F6"/>
<protein>
    <submittedName>
        <fullName evidence="13">Cation transporter</fullName>
    </submittedName>
</protein>
<organism evidence="13 14">
    <name type="scientific">Romboutsia weinsteinii</name>
    <dbReference type="NCBI Taxonomy" id="2020949"/>
    <lineage>
        <taxon>Bacteria</taxon>
        <taxon>Bacillati</taxon>
        <taxon>Bacillota</taxon>
        <taxon>Clostridia</taxon>
        <taxon>Peptostreptococcales</taxon>
        <taxon>Peptostreptococcaceae</taxon>
        <taxon>Romboutsia</taxon>
    </lineage>
</organism>
<keyword evidence="4" id="KW-1003">Cell membrane</keyword>
<proteinExistence type="inferred from homology"/>
<evidence type="ECO:0000256" key="2">
    <source>
        <dbReference type="ARBA" id="ARBA00009765"/>
    </source>
</evidence>
<comment type="caution">
    <text evidence="13">The sequence shown here is derived from an EMBL/GenBank/DDBJ whole genome shotgun (WGS) entry which is preliminary data.</text>
</comment>
<accession>A0A371J6F6</accession>
<dbReference type="Proteomes" id="UP000215694">
    <property type="component" value="Unassembled WGS sequence"/>
</dbReference>
<reference evidence="13 14" key="1">
    <citation type="journal article" date="2017" name="Genome Announc.">
        <title>Draft Genome Sequence of Romboutsia weinsteinii sp. nov. Strain CCRI-19649(T) Isolated from Surface Water.</title>
        <authorList>
            <person name="Maheux A.F."/>
            <person name="Boudreau D.K."/>
            <person name="Berube E."/>
            <person name="Boissinot M."/>
            <person name="Cantin P."/>
            <person name="Raymond F."/>
            <person name="Corbeil J."/>
            <person name="Omar R.F."/>
            <person name="Bergeron M.G."/>
        </authorList>
    </citation>
    <scope>NUCLEOTIDE SEQUENCE [LARGE SCALE GENOMIC DNA]</scope>
    <source>
        <strain evidence="13 14">CCRI-19649</strain>
    </source>
</reference>
<keyword evidence="14" id="KW-1185">Reference proteome</keyword>
<keyword evidence="5 12" id="KW-0812">Transmembrane</keyword>
<dbReference type="PANTHER" id="PTHR46494:SF1">
    <property type="entry name" value="CORA FAMILY METAL ION TRANSPORTER (EUROFUNG)"/>
    <property type="match status" value="1"/>
</dbReference>
<evidence type="ECO:0000256" key="8">
    <source>
        <dbReference type="ARBA" id="ARBA00023065"/>
    </source>
</evidence>
<sequence>MYIIDLSTKDIMNEFNKNFYKKGNSYIILSTPDELNLLQEPLDIDQDTLEDCLEFDENTKLDLFDKYDFLSLNTCELIEKKAIIKEVNLYLSDCFIVVVVEENHFIYNYVKNMITKNLELEKSSTVTLFKINYSIIKEVILVGFETLDKVEDLILKIEDGMMDKVCSDHIEDINYIRGITRTIVKNTRPLLYIGDRILKENIRYLKHSDVKKYNLENFQDIDFGIDKLYTFAISTRELADKLLDIYSSRVGEKTNSLITKLTLLTAISTPLTVITGIYGMNFRYMPELDFVFAYPLTLLFMLMIILIGIIIFKIKKIL</sequence>
<dbReference type="FunFam" id="1.20.58.340:FF:000004">
    <property type="entry name" value="Magnesium transport protein CorA"/>
    <property type="match status" value="1"/>
</dbReference>
<dbReference type="EMBL" id="NOJY02000007">
    <property type="protein sequence ID" value="RDY28325.1"/>
    <property type="molecule type" value="Genomic_DNA"/>
</dbReference>
<dbReference type="RefSeq" id="WP_094367648.1">
    <property type="nucleotide sequence ID" value="NZ_NOJY02000007.1"/>
</dbReference>
<evidence type="ECO:0000256" key="4">
    <source>
        <dbReference type="ARBA" id="ARBA00022475"/>
    </source>
</evidence>
<dbReference type="InterPro" id="IPR045863">
    <property type="entry name" value="CorA_TM1_TM2"/>
</dbReference>
<dbReference type="Gene3D" id="3.30.460.20">
    <property type="entry name" value="CorA soluble domain-like"/>
    <property type="match status" value="1"/>
</dbReference>
<evidence type="ECO:0000256" key="5">
    <source>
        <dbReference type="ARBA" id="ARBA00022692"/>
    </source>
</evidence>
<gene>
    <name evidence="13" type="ORF">CHL78_005340</name>
</gene>
<dbReference type="SUPFAM" id="SSF144083">
    <property type="entry name" value="Magnesium transport protein CorA, transmembrane region"/>
    <property type="match status" value="1"/>
</dbReference>
<keyword evidence="6" id="KW-0460">Magnesium</keyword>
<dbReference type="GO" id="GO:0005886">
    <property type="term" value="C:plasma membrane"/>
    <property type="evidence" value="ECO:0007669"/>
    <property type="project" value="UniProtKB-SubCell"/>
</dbReference>
<dbReference type="OrthoDB" id="9803416at2"/>
<dbReference type="GO" id="GO:0000287">
    <property type="term" value="F:magnesium ion binding"/>
    <property type="evidence" value="ECO:0007669"/>
    <property type="project" value="TreeGrafter"/>
</dbReference>
<dbReference type="Gene3D" id="1.20.58.340">
    <property type="entry name" value="Magnesium transport protein CorA, transmembrane region"/>
    <property type="match status" value="2"/>
</dbReference>
<name>A0A371J6F6_9FIRM</name>
<comment type="similarity">
    <text evidence="2">Belongs to the CorA metal ion transporter (MIT) (TC 1.A.35) family.</text>
</comment>
<evidence type="ECO:0000256" key="12">
    <source>
        <dbReference type="SAM" id="Phobius"/>
    </source>
</evidence>
<feature type="transmembrane region" description="Helical" evidence="12">
    <location>
        <begin position="292"/>
        <end position="312"/>
    </location>
</feature>
<keyword evidence="7 12" id="KW-1133">Transmembrane helix</keyword>
<dbReference type="PANTHER" id="PTHR46494">
    <property type="entry name" value="CORA FAMILY METAL ION TRANSPORTER (EUROFUNG)"/>
    <property type="match status" value="1"/>
</dbReference>
<dbReference type="GO" id="GO:0015095">
    <property type="term" value="F:magnesium ion transmembrane transporter activity"/>
    <property type="evidence" value="ECO:0007669"/>
    <property type="project" value="TreeGrafter"/>
</dbReference>